<keyword evidence="2" id="KW-0806">Transcription termination</keyword>
<dbReference type="InterPro" id="IPR038538">
    <property type="entry name" value="MTERF_sf"/>
</dbReference>
<dbReference type="Pfam" id="PF02536">
    <property type="entry name" value="mTERF"/>
    <property type="match status" value="1"/>
</dbReference>
<dbReference type="PANTHER" id="PTHR13068">
    <property type="entry name" value="CGI-12 PROTEIN-RELATED"/>
    <property type="match status" value="1"/>
</dbReference>
<evidence type="ECO:0000313" key="4">
    <source>
        <dbReference type="EMBL" id="GJN00262.1"/>
    </source>
</evidence>
<reference evidence="5" key="1">
    <citation type="journal article" date="2018" name="DNA Res.">
        <title>Multiple hybrid de novo genome assembly of finger millet, an orphan allotetraploid crop.</title>
        <authorList>
            <person name="Hatakeyama M."/>
            <person name="Aluri S."/>
            <person name="Balachadran M.T."/>
            <person name="Sivarajan S.R."/>
            <person name="Patrignani A."/>
            <person name="Gruter S."/>
            <person name="Poveda L."/>
            <person name="Shimizu-Inatsugi R."/>
            <person name="Baeten J."/>
            <person name="Francoijs K.J."/>
            <person name="Nataraja K.N."/>
            <person name="Reddy Y.A.N."/>
            <person name="Phadnis S."/>
            <person name="Ravikumar R.L."/>
            <person name="Schlapbach R."/>
            <person name="Sreeman S.M."/>
            <person name="Shimizu K.K."/>
        </authorList>
    </citation>
    <scope>NUCLEOTIDE SEQUENCE</scope>
</reference>
<keyword evidence="3" id="KW-0809">Transit peptide</keyword>
<name>A0AAV5CPK0_ELECO</name>
<organism evidence="5 6">
    <name type="scientific">Eleusine coracana subsp. coracana</name>
    <dbReference type="NCBI Taxonomy" id="191504"/>
    <lineage>
        <taxon>Eukaryota</taxon>
        <taxon>Viridiplantae</taxon>
        <taxon>Streptophyta</taxon>
        <taxon>Embryophyta</taxon>
        <taxon>Tracheophyta</taxon>
        <taxon>Spermatophyta</taxon>
        <taxon>Magnoliopsida</taxon>
        <taxon>Liliopsida</taxon>
        <taxon>Poales</taxon>
        <taxon>Poaceae</taxon>
        <taxon>PACMAD clade</taxon>
        <taxon>Chloridoideae</taxon>
        <taxon>Cynodonteae</taxon>
        <taxon>Eleusininae</taxon>
        <taxon>Eleusine</taxon>
    </lineage>
</organism>
<accession>A0AAV5CPK0</accession>
<evidence type="ECO:0000313" key="6">
    <source>
        <dbReference type="Proteomes" id="UP001054889"/>
    </source>
</evidence>
<sequence length="115" mass="12644">MPSILGLSEEHIRRKVQFLISEAGLEPKCMVKSPSLLGYSLEKRLVPRYRVMKILQAKGLLNGNVTLYSQSGMNDETFKLKFVDCHKDSVIGIVDAYAAACAPPKSSTVTSRGTI</sequence>
<dbReference type="InterPro" id="IPR003690">
    <property type="entry name" value="MTERF"/>
</dbReference>
<evidence type="ECO:0000256" key="2">
    <source>
        <dbReference type="ARBA" id="ARBA00022472"/>
    </source>
</evidence>
<dbReference type="EMBL" id="BQKI01000008">
    <property type="protein sequence ID" value="GJN00262.1"/>
    <property type="molecule type" value="Genomic_DNA"/>
</dbReference>
<gene>
    <name evidence="5" type="primary">ga17680</name>
    <name evidence="4" type="synonym">ga17433</name>
    <name evidence="4" type="ORF">PR202_ga17433</name>
    <name evidence="5" type="ORF">PR202_ga17680</name>
</gene>
<proteinExistence type="inferred from homology"/>
<dbReference type="Proteomes" id="UP001054889">
    <property type="component" value="Unassembled WGS sequence"/>
</dbReference>
<keyword evidence="6" id="KW-1185">Reference proteome</keyword>
<dbReference type="GO" id="GO:0003676">
    <property type="term" value="F:nucleic acid binding"/>
    <property type="evidence" value="ECO:0007669"/>
    <property type="project" value="InterPro"/>
</dbReference>
<comment type="caution">
    <text evidence="5">The sequence shown here is derived from an EMBL/GenBank/DDBJ whole genome shotgun (WGS) entry which is preliminary data.</text>
</comment>
<evidence type="ECO:0000313" key="5">
    <source>
        <dbReference type="EMBL" id="GJN00494.1"/>
    </source>
</evidence>
<evidence type="ECO:0000256" key="1">
    <source>
        <dbReference type="ARBA" id="ARBA00007692"/>
    </source>
</evidence>
<dbReference type="PANTHER" id="PTHR13068:SF102">
    <property type="entry name" value="OS11G0246100 PROTEIN"/>
    <property type="match status" value="1"/>
</dbReference>
<protein>
    <submittedName>
        <fullName evidence="5">Uncharacterized protein</fullName>
    </submittedName>
</protein>
<dbReference type="GO" id="GO:0006353">
    <property type="term" value="P:DNA-templated transcription termination"/>
    <property type="evidence" value="ECO:0007669"/>
    <property type="project" value="UniProtKB-KW"/>
</dbReference>
<dbReference type="EMBL" id="BQKI01000008">
    <property type="protein sequence ID" value="GJN00494.1"/>
    <property type="molecule type" value="Genomic_DNA"/>
</dbReference>
<reference evidence="5" key="2">
    <citation type="submission" date="2021-12" db="EMBL/GenBank/DDBJ databases">
        <title>Resequencing data analysis of finger millet.</title>
        <authorList>
            <person name="Hatakeyama M."/>
            <person name="Aluri S."/>
            <person name="Balachadran M.T."/>
            <person name="Sivarajan S.R."/>
            <person name="Poveda L."/>
            <person name="Shimizu-Inatsugi R."/>
            <person name="Schlapbach R."/>
            <person name="Sreeman S.M."/>
            <person name="Shimizu K.K."/>
        </authorList>
    </citation>
    <scope>NUCLEOTIDE SEQUENCE</scope>
</reference>
<dbReference type="SMART" id="SM00733">
    <property type="entry name" value="Mterf"/>
    <property type="match status" value="2"/>
</dbReference>
<dbReference type="Gene3D" id="1.25.70.10">
    <property type="entry name" value="Transcription termination factor 3, mitochondrial"/>
    <property type="match status" value="1"/>
</dbReference>
<keyword evidence="2" id="KW-0804">Transcription</keyword>
<keyword evidence="2" id="KW-0805">Transcription regulation</keyword>
<evidence type="ECO:0000256" key="3">
    <source>
        <dbReference type="ARBA" id="ARBA00022946"/>
    </source>
</evidence>
<dbReference type="AlphaFoldDB" id="A0AAV5CPK0"/>
<comment type="similarity">
    <text evidence="1">Belongs to the mTERF family.</text>
</comment>